<evidence type="ECO:0000313" key="4">
    <source>
        <dbReference type="Proteomes" id="UP000325307"/>
    </source>
</evidence>
<dbReference type="Pfam" id="PF24837">
    <property type="entry name" value="AMIN-like"/>
    <property type="match status" value="1"/>
</dbReference>
<dbReference type="OrthoDB" id="3393679at2"/>
<evidence type="ECO:0000259" key="2">
    <source>
        <dbReference type="Pfam" id="PF24837"/>
    </source>
</evidence>
<dbReference type="Proteomes" id="UP000325307">
    <property type="component" value="Unassembled WGS sequence"/>
</dbReference>
<organism evidence="3 4">
    <name type="scientific">Zafaria cholistanensis</name>
    <dbReference type="NCBI Taxonomy" id="1682741"/>
    <lineage>
        <taxon>Bacteria</taxon>
        <taxon>Bacillati</taxon>
        <taxon>Actinomycetota</taxon>
        <taxon>Actinomycetes</taxon>
        <taxon>Micrococcales</taxon>
        <taxon>Micrococcaceae</taxon>
        <taxon>Zafaria</taxon>
    </lineage>
</organism>
<protein>
    <recommendedName>
        <fullName evidence="2">AMIN-like domain-containing protein</fullName>
    </recommendedName>
</protein>
<keyword evidence="4" id="KW-1185">Reference proteome</keyword>
<evidence type="ECO:0000256" key="1">
    <source>
        <dbReference type="SAM" id="SignalP"/>
    </source>
</evidence>
<proteinExistence type="predicted"/>
<gene>
    <name evidence="3" type="ORF">NCCP1664_20780</name>
</gene>
<reference evidence="3 4" key="1">
    <citation type="submission" date="2019-09" db="EMBL/GenBank/DDBJ databases">
        <title>Arthrobacter zafarii sp. nov., a moderately thermotolerant and halotolerant actinobacterium isolated from Cholistan desert soil of Pakistan.</title>
        <authorList>
            <person name="Amin A."/>
            <person name="Ahmed I."/>
            <person name="Khalid N."/>
            <person name="Schumann P."/>
            <person name="Busse H.J."/>
            <person name="Khan I.U."/>
            <person name="Li S."/>
            <person name="Li W.J."/>
        </authorList>
    </citation>
    <scope>NUCLEOTIDE SEQUENCE [LARGE SCALE GENOMIC DNA]</scope>
    <source>
        <strain evidence="3 4">NCCP-1664</strain>
    </source>
</reference>
<feature type="domain" description="AMIN-like" evidence="2">
    <location>
        <begin position="60"/>
        <end position="188"/>
    </location>
</feature>
<feature type="chain" id="PRO_5022677679" description="AMIN-like domain-containing protein" evidence="1">
    <location>
        <begin position="28"/>
        <end position="191"/>
    </location>
</feature>
<name>A0A5A7NRV0_9MICC</name>
<dbReference type="InterPro" id="IPR056303">
    <property type="entry name" value="AMIN-like"/>
</dbReference>
<keyword evidence="1" id="KW-0732">Signal</keyword>
<comment type="caution">
    <text evidence="3">The sequence shown here is derived from an EMBL/GenBank/DDBJ whole genome shotgun (WGS) entry which is preliminary data.</text>
</comment>
<dbReference type="RefSeq" id="WP_149957166.1">
    <property type="nucleotide sequence ID" value="NZ_BKDJ01000010.1"/>
</dbReference>
<sequence>MKKLQAWLATILLVAGLGLVAPSTATAAPSTTTAVPSAAPFCGITWGSLPKTSSTKYVPVVTNVRAGRHRCFDRLVIDLKGKRPGYDVRYGAVYTEGQGARVHLRGTDMRITIKAPAYNSKGQATYTPRNRSNIVNVSNFDTFRQVAWAGSFEGQTTIGLGVRARLPFRVFTLAGPGPNQTMLVIDVARRW</sequence>
<feature type="signal peptide" evidence="1">
    <location>
        <begin position="1"/>
        <end position="27"/>
    </location>
</feature>
<evidence type="ECO:0000313" key="3">
    <source>
        <dbReference type="EMBL" id="GER23583.1"/>
    </source>
</evidence>
<accession>A0A5A7NRV0</accession>
<dbReference type="EMBL" id="BKDJ01000010">
    <property type="protein sequence ID" value="GER23583.1"/>
    <property type="molecule type" value="Genomic_DNA"/>
</dbReference>
<dbReference type="AlphaFoldDB" id="A0A5A7NRV0"/>